<protein>
    <submittedName>
        <fullName evidence="2">Uncharacterized protein</fullName>
    </submittedName>
</protein>
<keyword evidence="3" id="KW-1185">Reference proteome</keyword>
<comment type="caution">
    <text evidence="2">The sequence shown here is derived from an EMBL/GenBank/DDBJ whole genome shotgun (WGS) entry which is preliminary data.</text>
</comment>
<evidence type="ECO:0000313" key="3">
    <source>
        <dbReference type="Proteomes" id="UP000541426"/>
    </source>
</evidence>
<dbReference type="RefSeq" id="WP_183968810.1">
    <property type="nucleotide sequence ID" value="NZ_BAABBZ010000057.1"/>
</dbReference>
<dbReference type="Proteomes" id="UP000541426">
    <property type="component" value="Unassembled WGS sequence"/>
</dbReference>
<gene>
    <name evidence="2" type="ORF">GGQ68_003921</name>
</gene>
<feature type="transmembrane region" description="Helical" evidence="1">
    <location>
        <begin position="42"/>
        <end position="61"/>
    </location>
</feature>
<keyword evidence="1" id="KW-0472">Membrane</keyword>
<organism evidence="2 3">
    <name type="scientific">Sagittula marina</name>
    <dbReference type="NCBI Taxonomy" id="943940"/>
    <lineage>
        <taxon>Bacteria</taxon>
        <taxon>Pseudomonadati</taxon>
        <taxon>Pseudomonadota</taxon>
        <taxon>Alphaproteobacteria</taxon>
        <taxon>Rhodobacterales</taxon>
        <taxon>Roseobacteraceae</taxon>
        <taxon>Sagittula</taxon>
    </lineage>
</organism>
<evidence type="ECO:0000256" key="1">
    <source>
        <dbReference type="SAM" id="Phobius"/>
    </source>
</evidence>
<name>A0A7W6GVP9_9RHOB</name>
<reference evidence="2 3" key="1">
    <citation type="submission" date="2020-08" db="EMBL/GenBank/DDBJ databases">
        <title>Genomic Encyclopedia of Type Strains, Phase IV (KMG-IV): sequencing the most valuable type-strain genomes for metagenomic binning, comparative biology and taxonomic classification.</title>
        <authorList>
            <person name="Goeker M."/>
        </authorList>
    </citation>
    <scope>NUCLEOTIDE SEQUENCE [LARGE SCALE GENOMIC DNA]</scope>
    <source>
        <strain evidence="2 3">DSM 102235</strain>
    </source>
</reference>
<keyword evidence="1" id="KW-1133">Transmembrane helix</keyword>
<dbReference type="EMBL" id="JACIEJ010000011">
    <property type="protein sequence ID" value="MBB3987574.1"/>
    <property type="molecule type" value="Genomic_DNA"/>
</dbReference>
<feature type="transmembrane region" description="Helical" evidence="1">
    <location>
        <begin position="67"/>
        <end position="87"/>
    </location>
</feature>
<evidence type="ECO:0000313" key="2">
    <source>
        <dbReference type="EMBL" id="MBB3987574.1"/>
    </source>
</evidence>
<dbReference type="AlphaFoldDB" id="A0A7W6GVP9"/>
<keyword evidence="1" id="KW-0812">Transmembrane</keyword>
<sequence length="105" mass="11338">MIARIGRALLFVDPVQSTGGCIIGSLPRVNAVALAFGSRTRVIAALAFSLFSAFLLLPGLHQMSMRSLIAIATVGVLAATLIDAHGVRLKLWRRRLRISHQAFVM</sequence>
<proteinExistence type="predicted"/>
<accession>A0A7W6GVP9</accession>